<reference evidence="1" key="1">
    <citation type="submission" date="2022-07" db="EMBL/GenBank/DDBJ databases">
        <title>Genome Sequence of Phlebia brevispora.</title>
        <authorList>
            <person name="Buettner E."/>
        </authorList>
    </citation>
    <scope>NUCLEOTIDE SEQUENCE</scope>
    <source>
        <strain evidence="1">MPL23</strain>
    </source>
</reference>
<organism evidence="1 2">
    <name type="scientific">Phlebia brevispora</name>
    <dbReference type="NCBI Taxonomy" id="194682"/>
    <lineage>
        <taxon>Eukaryota</taxon>
        <taxon>Fungi</taxon>
        <taxon>Dikarya</taxon>
        <taxon>Basidiomycota</taxon>
        <taxon>Agaricomycotina</taxon>
        <taxon>Agaricomycetes</taxon>
        <taxon>Polyporales</taxon>
        <taxon>Meruliaceae</taxon>
        <taxon>Phlebia</taxon>
    </lineage>
</organism>
<gene>
    <name evidence="1" type="ORF">NM688_g3678</name>
</gene>
<accession>A0ACC1T5B6</accession>
<keyword evidence="2" id="KW-1185">Reference proteome</keyword>
<dbReference type="EMBL" id="JANHOG010000553">
    <property type="protein sequence ID" value="KAJ3553316.1"/>
    <property type="molecule type" value="Genomic_DNA"/>
</dbReference>
<dbReference type="Proteomes" id="UP001148662">
    <property type="component" value="Unassembled WGS sequence"/>
</dbReference>
<evidence type="ECO:0000313" key="2">
    <source>
        <dbReference type="Proteomes" id="UP001148662"/>
    </source>
</evidence>
<protein>
    <submittedName>
        <fullName evidence="1">Uncharacterized protein</fullName>
    </submittedName>
</protein>
<name>A0ACC1T5B6_9APHY</name>
<comment type="caution">
    <text evidence="1">The sequence shown here is derived from an EMBL/GenBank/DDBJ whole genome shotgun (WGS) entry which is preliminary data.</text>
</comment>
<evidence type="ECO:0000313" key="1">
    <source>
        <dbReference type="EMBL" id="KAJ3553316.1"/>
    </source>
</evidence>
<proteinExistence type="predicted"/>
<sequence length="78" mass="9016">MCCRRQVCNFYTLCGHAYALPEEMIQCDNVHCKFSTRHPPSCTGPSCKKTCWQYRQPPQQYSPQIAELCPSCLRARSK</sequence>